<evidence type="ECO:0000313" key="3">
    <source>
        <dbReference type="EMBL" id="MBK1882310.1"/>
    </source>
</evidence>
<name>A0A934S359_9BACT</name>
<keyword evidence="1" id="KW-0732">Signal</keyword>
<dbReference type="GO" id="GO:0004622">
    <property type="term" value="F:phosphatidylcholine lysophospholipase activity"/>
    <property type="evidence" value="ECO:0007669"/>
    <property type="project" value="TreeGrafter"/>
</dbReference>
<comment type="caution">
    <text evidence="3">The sequence shown here is derived from an EMBL/GenBank/DDBJ whole genome shotgun (WGS) entry which is preliminary data.</text>
</comment>
<organism evidence="3 4">
    <name type="scientific">Luteolibacter pohnpeiensis</name>
    <dbReference type="NCBI Taxonomy" id="454153"/>
    <lineage>
        <taxon>Bacteria</taxon>
        <taxon>Pseudomonadati</taxon>
        <taxon>Verrucomicrobiota</taxon>
        <taxon>Verrucomicrobiia</taxon>
        <taxon>Verrucomicrobiales</taxon>
        <taxon>Verrucomicrobiaceae</taxon>
        <taxon>Luteolibacter</taxon>
    </lineage>
</organism>
<gene>
    <name evidence="3" type="ORF">JIN85_07785</name>
</gene>
<evidence type="ECO:0000256" key="1">
    <source>
        <dbReference type="SAM" id="SignalP"/>
    </source>
</evidence>
<dbReference type="PANTHER" id="PTHR30383:SF5">
    <property type="entry name" value="SGNH HYDROLASE-TYPE ESTERASE DOMAIN-CONTAINING PROTEIN"/>
    <property type="match status" value="1"/>
</dbReference>
<feature type="domain" description="SGNH hydrolase-type esterase" evidence="2">
    <location>
        <begin position="34"/>
        <end position="210"/>
    </location>
</feature>
<dbReference type="Proteomes" id="UP000603141">
    <property type="component" value="Unassembled WGS sequence"/>
</dbReference>
<keyword evidence="4" id="KW-1185">Reference proteome</keyword>
<dbReference type="EMBL" id="JAENIJ010000009">
    <property type="protein sequence ID" value="MBK1882310.1"/>
    <property type="molecule type" value="Genomic_DNA"/>
</dbReference>
<feature type="chain" id="PRO_5037979949" evidence="1">
    <location>
        <begin position="23"/>
        <end position="416"/>
    </location>
</feature>
<accession>A0A934S359</accession>
<dbReference type="Pfam" id="PF13472">
    <property type="entry name" value="Lipase_GDSL_2"/>
    <property type="match status" value="1"/>
</dbReference>
<proteinExistence type="predicted"/>
<dbReference type="RefSeq" id="WP_200269322.1">
    <property type="nucleotide sequence ID" value="NZ_JAENIJ010000009.1"/>
</dbReference>
<protein>
    <submittedName>
        <fullName evidence="3">SGNH/GDSL hydrolase family protein</fullName>
    </submittedName>
</protein>
<evidence type="ECO:0000313" key="4">
    <source>
        <dbReference type="Proteomes" id="UP000603141"/>
    </source>
</evidence>
<dbReference type="InterPro" id="IPR036514">
    <property type="entry name" value="SGNH_hydro_sf"/>
</dbReference>
<keyword evidence="3" id="KW-0378">Hydrolase</keyword>
<dbReference type="InterPro" id="IPR013830">
    <property type="entry name" value="SGNH_hydro"/>
</dbReference>
<dbReference type="Gene3D" id="3.40.50.1110">
    <property type="entry name" value="SGNH hydrolase"/>
    <property type="match status" value="1"/>
</dbReference>
<dbReference type="SUPFAM" id="SSF52266">
    <property type="entry name" value="SGNH hydrolase"/>
    <property type="match status" value="1"/>
</dbReference>
<reference evidence="3" key="1">
    <citation type="submission" date="2021-01" db="EMBL/GenBank/DDBJ databases">
        <title>Modified the classification status of verrucomicrobia.</title>
        <authorList>
            <person name="Feng X."/>
        </authorList>
    </citation>
    <scope>NUCLEOTIDE SEQUENCE</scope>
    <source>
        <strain evidence="3">KCTC 22041</strain>
    </source>
</reference>
<feature type="signal peptide" evidence="1">
    <location>
        <begin position="1"/>
        <end position="22"/>
    </location>
</feature>
<evidence type="ECO:0000259" key="2">
    <source>
        <dbReference type="Pfam" id="PF13472"/>
    </source>
</evidence>
<dbReference type="InterPro" id="IPR051532">
    <property type="entry name" value="Ester_Hydrolysis_Enzymes"/>
</dbReference>
<dbReference type="AlphaFoldDB" id="A0A934S359"/>
<dbReference type="CDD" id="cd01834">
    <property type="entry name" value="SGNH_hydrolase_like_2"/>
    <property type="match status" value="1"/>
</dbReference>
<dbReference type="PANTHER" id="PTHR30383">
    <property type="entry name" value="THIOESTERASE 1/PROTEASE 1/LYSOPHOSPHOLIPASE L1"/>
    <property type="match status" value="1"/>
</dbReference>
<sequence length="416" mass="45614">MMRHLSLRIVSLLVLVTPLARADYAFRDGDRVAFLGDSITAARGYTKIIEHYTLMRFPDRKITFVNAGVGGDTASGCLKRLDRDVFDRGATVVTVAFGINDIGWGTKADDEHRKAYLDGIRTIIARCKEHHVRPIICSAAITAEDPDTAEKGYLQGMMDEGLELARSLGAETVDVQRTMREIQRRVLNTNASKANAEEHDHLHIKDGIHLAELGDLAMAYSIIKGLGAPEEVSTATIDADTGKIVSSSGCKISEVAHQPGELEFTRLDEGLPVNFGPLSQLKYQWVPIPDGINGYRLKIANLAAGKYEIKAGGRPLGTASAQDLAAGINLSSMTGNGWEPGGPWDVQSNVEMQLVEARDRLFMAQHTEEQYPMEQPNLSEATKHIGALEKQLIENQREVAKPRPYHFVISKVADDS</sequence>